<organism evidence="2 3">
    <name type="scientific">Anseongella ginsenosidimutans</name>
    <dbReference type="NCBI Taxonomy" id="496056"/>
    <lineage>
        <taxon>Bacteria</taxon>
        <taxon>Pseudomonadati</taxon>
        <taxon>Bacteroidota</taxon>
        <taxon>Sphingobacteriia</taxon>
        <taxon>Sphingobacteriales</taxon>
        <taxon>Sphingobacteriaceae</taxon>
        <taxon>Anseongella</taxon>
    </lineage>
</organism>
<sequence>MTLSAVVVLSLFLLLIIVNSIIIHFAKPRLVAYLKETVYKASDSLYTLDFDKIRMNLIRGSADISEVYLRPDTALYASLRSRGAGPPLLFDLHSEHLKIRGVHLFKLWRSKKLAVDLISIEKPDIGVLKHVLPEDTLAKPFEFDPYGMIAPVLASLRVDRVRISDGKLRYKKEGIRNGLSLHFNKFFLETDGLYIDSMSRSDTSGSFYSEDLRLSIKDFKFRLPDSLYNLHLGTVRLSSRESRLSIDSLWLEPRHGEMEFHKIQDKETDRLELKTGLITARDFDIRSFLRNEELKAGEILIEDAVLVDFLYNFRMDDRPYQTLPHLALKNAGITLDIRKLVIKNSSAVYRERLAGNSETGQVTFRNLNGIITNISNIPERIAADSVIHANIETSLMDVGSLNVKFDFYMDRDDGYFTVNGSLGRMPMEAINPMLEAAARLKIKRGTLQKLLFTLHGDSTRSAGSMKFYYNNLNVELLGKEDSESNMKIASALTNMLLLYSNNPPPEGPLRTGVISFTRLKNKSIFNYLWKSLLTGFKSSVGISAEKESQLRGMAEKFKERKERREERKGARQERRAGRKAERQADQ</sequence>
<keyword evidence="3" id="KW-1185">Reference proteome</keyword>
<dbReference type="EMBL" id="SMAD01000001">
    <property type="protein sequence ID" value="TCS89989.1"/>
    <property type="molecule type" value="Genomic_DNA"/>
</dbReference>
<proteinExistence type="predicted"/>
<evidence type="ECO:0000256" key="1">
    <source>
        <dbReference type="SAM" id="MobiDB-lite"/>
    </source>
</evidence>
<name>A0A4R3KW68_9SPHI</name>
<evidence type="ECO:0000313" key="3">
    <source>
        <dbReference type="Proteomes" id="UP000295807"/>
    </source>
</evidence>
<accession>A0A4R3KW68</accession>
<evidence type="ECO:0000313" key="2">
    <source>
        <dbReference type="EMBL" id="TCS89989.1"/>
    </source>
</evidence>
<dbReference type="Proteomes" id="UP000295807">
    <property type="component" value="Unassembled WGS sequence"/>
</dbReference>
<dbReference type="AlphaFoldDB" id="A0A4R3KW68"/>
<feature type="region of interest" description="Disordered" evidence="1">
    <location>
        <begin position="551"/>
        <end position="586"/>
    </location>
</feature>
<comment type="caution">
    <text evidence="2">The sequence shown here is derived from an EMBL/GenBank/DDBJ whole genome shotgun (WGS) entry which is preliminary data.</text>
</comment>
<protein>
    <submittedName>
        <fullName evidence="2">Uncharacterized protein DUF748</fullName>
    </submittedName>
</protein>
<reference evidence="2 3" key="1">
    <citation type="submission" date="2019-03" db="EMBL/GenBank/DDBJ databases">
        <title>Genomic Encyclopedia of Type Strains, Phase IV (KMG-IV): sequencing the most valuable type-strain genomes for metagenomic binning, comparative biology and taxonomic classification.</title>
        <authorList>
            <person name="Goeker M."/>
        </authorList>
    </citation>
    <scope>NUCLEOTIDE SEQUENCE [LARGE SCALE GENOMIC DNA]</scope>
    <source>
        <strain evidence="2 3">DSM 21100</strain>
    </source>
</reference>
<gene>
    <name evidence="2" type="ORF">EDD80_101186</name>
</gene>